<feature type="region of interest" description="Disordered" evidence="16">
    <location>
        <begin position="586"/>
        <end position="625"/>
    </location>
</feature>
<feature type="compositionally biased region" description="Polar residues" evidence="16">
    <location>
        <begin position="809"/>
        <end position="819"/>
    </location>
</feature>
<keyword evidence="11" id="KW-0406">Ion transport</keyword>
<keyword evidence="4 15" id="KW-0107">Calcium channel</keyword>
<name>A0A2S1WM56_9ANNE</name>
<dbReference type="InterPro" id="IPR014873">
    <property type="entry name" value="VDCC_a1su_IQ"/>
</dbReference>
<sequence>MDFVINARPACRYMPKRKNSIKYLIWRLVVSTAFEYIIMIIIACNTLLLMMKYVPREKGNSHDAYLNTLSILNMAFTTVFTIETVLKIIAFGVKNYLKDSWNVFDLITIIGSITDVLWTEVHLRVSSTEHSNNGFSFGFLRLFRAARLIKLLRQGYTIRILLWTFIQSFKALPYVILLIAMLFFIYAIIGMQIFGNIQLKPGTEINRHNNFRSFPNAILLLFRCATGESWQQIMLSCMSGKDCDQLSTMFRETHKCGLDIAIPYFVSFIFFCSFLMLNLFVAVIMDNFDYLTRDSSILGPHHLDEFIRVWANYDPTATGRILYTDMYDMLRNMEPPVGFGKKCPYRLAYRKLIRMNMPVGDDGTVHFTTTFFALIRESLGIRMGPASEMNKQDEALRETIKTLWPIQSRKMHLLMVPPNEELTYEKLTVGKIYAGLLIAENWRAYKANKTIKMKPTLFKKLIGTCAMNPASDVLQSKEIFDLASHINESQHPHHPSDPRLPFVIRYPNHPLPPRVSINPAAGAASMQASQTSLKQLNPVENLESQRLSSCLNKLPDQVDLHSAEFSEKSDPSMLTLNDEETLAKKSLEAETQSRSPTRLSSEDQWSQGTPQHQLHNPILRHPGIRPDISQHSISSMHTLGSKSSASNNGIETVRVTDMTSSSGFTKSIGTIISSINKSVSSALTNLVNQPEHQTGVRSTVPGIPSNLSQQINSMKTPSRVPSDGFLARFQSLSPIPSRRPGQNTASSSLTLSPSINFPTQRTETISKQHLRLTAKDSSPYPTTRSDLVPLLSKHSSQEGTSEEILEPASSETNVTSQLETPLEPSMQRQIADFFPCSGSLEILNQPEKRSEYFRSADLTGRSRSPSPGTAVQAVRPTAVEATGNLRRLPAVPPRKPSMLNLNSMRQSFEDRMPHVLTSPTAVESQQDDIVVSSPTLGSLNFPLLDPSPSHSSLNLHQHLKSTTVSTDSNPPRPNSTDIESTSRCSSGSQMAQMTRGGDPYHPRPSRIPRRDEDFRPRLEPTDRLNFPSTSARIFSSLEQRWQHSLRRRGDDQHPHRSLLPAPRRPQFEPGLRQPHHRLQQRLMLDSVHQSHSLPKSFKQIRTTREVRVQVPRPRVPPDDKEDESDSDDGDWC</sequence>
<dbReference type="InterPro" id="IPR050599">
    <property type="entry name" value="VDCC_alpha-1_subunit"/>
</dbReference>
<evidence type="ECO:0000256" key="14">
    <source>
        <dbReference type="ARBA" id="ARBA00023303"/>
    </source>
</evidence>
<keyword evidence="6" id="KW-0479">Metal-binding</keyword>
<evidence type="ECO:0000256" key="8">
    <source>
        <dbReference type="ARBA" id="ARBA00022837"/>
    </source>
</evidence>
<feature type="transmembrane region" description="Helical" evidence="17">
    <location>
        <begin position="71"/>
        <end position="93"/>
    </location>
</feature>
<evidence type="ECO:0000256" key="11">
    <source>
        <dbReference type="ARBA" id="ARBA00023065"/>
    </source>
</evidence>
<dbReference type="PRINTS" id="PR00167">
    <property type="entry name" value="CACHANNEL"/>
</dbReference>
<evidence type="ECO:0000313" key="19">
    <source>
        <dbReference type="EMBL" id="AWJ68262.1"/>
    </source>
</evidence>
<evidence type="ECO:0000256" key="3">
    <source>
        <dbReference type="ARBA" id="ARBA00022568"/>
    </source>
</evidence>
<dbReference type="InterPro" id="IPR031649">
    <property type="entry name" value="GPHH_dom"/>
</dbReference>
<keyword evidence="12 17" id="KW-0472">Membrane</keyword>
<dbReference type="PANTHER" id="PTHR45628">
    <property type="entry name" value="VOLTAGE-DEPENDENT CALCIUM CHANNEL TYPE A SUBUNIT ALPHA-1"/>
    <property type="match status" value="1"/>
</dbReference>
<reference evidence="19" key="1">
    <citation type="submission" date="2018-02" db="EMBL/GenBank/DDBJ databases">
        <title>Hirudo verbana central nervous system transcriptome analysis of ion channel and receptor content.</title>
        <authorList>
            <person name="Northcutt A.J."/>
            <person name="Schulz D.J."/>
            <person name="Mesce K.A."/>
        </authorList>
    </citation>
    <scope>NUCLEOTIDE SEQUENCE</scope>
</reference>
<keyword evidence="7" id="KW-0677">Repeat</keyword>
<feature type="transmembrane region" description="Helical" evidence="17">
    <location>
        <begin position="261"/>
        <end position="285"/>
    </location>
</feature>
<dbReference type="Pfam" id="PF16905">
    <property type="entry name" value="GPHH"/>
    <property type="match status" value="1"/>
</dbReference>
<organism evidence="19">
    <name type="scientific">Hirudo verbana</name>
    <dbReference type="NCBI Taxonomy" id="311461"/>
    <lineage>
        <taxon>Eukaryota</taxon>
        <taxon>Metazoa</taxon>
        <taxon>Spiralia</taxon>
        <taxon>Lophotrochozoa</taxon>
        <taxon>Annelida</taxon>
        <taxon>Clitellata</taxon>
        <taxon>Hirudinea</taxon>
        <taxon>Hirudinida</taxon>
        <taxon>Hirudiniformes</taxon>
        <taxon>Hirudinidae</taxon>
        <taxon>Hirudo</taxon>
    </lineage>
</organism>
<dbReference type="PANTHER" id="PTHR45628:SF7">
    <property type="entry name" value="VOLTAGE-DEPENDENT CALCIUM CHANNEL TYPE A SUBUNIT ALPHA-1"/>
    <property type="match status" value="1"/>
</dbReference>
<evidence type="ECO:0000256" key="2">
    <source>
        <dbReference type="ARBA" id="ARBA00022448"/>
    </source>
</evidence>
<dbReference type="GO" id="GO:0046872">
    <property type="term" value="F:metal ion binding"/>
    <property type="evidence" value="ECO:0007669"/>
    <property type="project" value="UniProtKB-KW"/>
</dbReference>
<feature type="region of interest" description="Disordered" evidence="16">
    <location>
        <begin position="732"/>
        <end position="756"/>
    </location>
</feature>
<evidence type="ECO:0000256" key="5">
    <source>
        <dbReference type="ARBA" id="ARBA00022692"/>
    </source>
</evidence>
<feature type="region of interest" description="Disordered" evidence="16">
    <location>
        <begin position="1086"/>
        <end position="1132"/>
    </location>
</feature>
<dbReference type="EMBL" id="MG973409">
    <property type="protein sequence ID" value="AWJ68262.1"/>
    <property type="molecule type" value="mRNA"/>
</dbReference>
<feature type="compositionally biased region" description="Polar residues" evidence="16">
    <location>
        <begin position="962"/>
        <end position="992"/>
    </location>
</feature>
<keyword evidence="2" id="KW-0813">Transport</keyword>
<dbReference type="InterPro" id="IPR002077">
    <property type="entry name" value="VDCCAlpha1"/>
</dbReference>
<dbReference type="GO" id="GO:0005891">
    <property type="term" value="C:voltage-gated calcium channel complex"/>
    <property type="evidence" value="ECO:0007669"/>
    <property type="project" value="InterPro"/>
</dbReference>
<feature type="compositionally biased region" description="Acidic residues" evidence="16">
    <location>
        <begin position="1119"/>
        <end position="1132"/>
    </location>
</feature>
<feature type="domain" description="Voltage-dependent calcium channel alpha-1 subunit IQ" evidence="18">
    <location>
        <begin position="424"/>
        <end position="459"/>
    </location>
</feature>
<keyword evidence="13" id="KW-0325">Glycoprotein</keyword>
<dbReference type="FunFam" id="1.10.287.70:FF:000023">
    <property type="entry name" value="Voltage-dependent R-type calcium channel subunit alpha"/>
    <property type="match status" value="1"/>
</dbReference>
<dbReference type="FunFam" id="1.20.120.350:FF:000013">
    <property type="entry name" value="Voltage-dependent N-type calcium channel subunit alpha"/>
    <property type="match status" value="1"/>
</dbReference>
<dbReference type="GO" id="GO:0008331">
    <property type="term" value="F:high voltage-gated calcium channel activity"/>
    <property type="evidence" value="ECO:0007669"/>
    <property type="project" value="TreeGrafter"/>
</dbReference>
<keyword evidence="14" id="KW-0407">Ion channel</keyword>
<feature type="transmembrane region" description="Helical" evidence="17">
    <location>
        <begin position="24"/>
        <end position="51"/>
    </location>
</feature>
<dbReference type="InterPro" id="IPR005821">
    <property type="entry name" value="Ion_trans_dom"/>
</dbReference>
<keyword evidence="8 15" id="KW-0106">Calcium</keyword>
<feature type="compositionally biased region" description="Basic and acidic residues" evidence="16">
    <location>
        <begin position="1008"/>
        <end position="1022"/>
    </location>
</feature>
<dbReference type="Pfam" id="PF00520">
    <property type="entry name" value="Ion_trans"/>
    <property type="match status" value="1"/>
</dbReference>
<dbReference type="Gene3D" id="1.10.238.10">
    <property type="entry name" value="EF-hand"/>
    <property type="match status" value="1"/>
</dbReference>
<feature type="region of interest" description="Disordered" evidence="16">
    <location>
        <begin position="793"/>
        <end position="821"/>
    </location>
</feature>
<dbReference type="Gene3D" id="1.10.287.70">
    <property type="match status" value="1"/>
</dbReference>
<feature type="transmembrane region" description="Helical" evidence="17">
    <location>
        <begin position="175"/>
        <end position="197"/>
    </location>
</feature>
<evidence type="ECO:0000256" key="17">
    <source>
        <dbReference type="SAM" id="Phobius"/>
    </source>
</evidence>
<evidence type="ECO:0000259" key="18">
    <source>
        <dbReference type="SMART" id="SM01062"/>
    </source>
</evidence>
<feature type="compositionally biased region" description="Polar residues" evidence="16">
    <location>
        <begin position="589"/>
        <end position="614"/>
    </location>
</feature>
<dbReference type="GO" id="GO:0007268">
    <property type="term" value="P:chemical synaptic transmission"/>
    <property type="evidence" value="ECO:0007669"/>
    <property type="project" value="TreeGrafter"/>
</dbReference>
<dbReference type="Gene3D" id="1.20.120.350">
    <property type="entry name" value="Voltage-gated potassium channels. Chain C"/>
    <property type="match status" value="1"/>
</dbReference>
<evidence type="ECO:0000256" key="16">
    <source>
        <dbReference type="SAM" id="MobiDB-lite"/>
    </source>
</evidence>
<keyword evidence="9 15" id="KW-0851">Voltage-gated channel</keyword>
<protein>
    <submittedName>
        <fullName evidence="19">Putative voltage-dependent calcium channel 10</fullName>
    </submittedName>
</protein>
<evidence type="ECO:0000256" key="12">
    <source>
        <dbReference type="ARBA" id="ARBA00023136"/>
    </source>
</evidence>
<dbReference type="SUPFAM" id="SSF81324">
    <property type="entry name" value="Voltage-gated potassium channels"/>
    <property type="match status" value="1"/>
</dbReference>
<evidence type="ECO:0000256" key="13">
    <source>
        <dbReference type="ARBA" id="ARBA00023180"/>
    </source>
</evidence>
<dbReference type="AlphaFoldDB" id="A0A2S1WM56"/>
<keyword evidence="5 17" id="KW-0812">Transmembrane</keyword>
<evidence type="ECO:0000256" key="10">
    <source>
        <dbReference type="ARBA" id="ARBA00022989"/>
    </source>
</evidence>
<dbReference type="FunFam" id="1.10.238.10:FF:000063">
    <property type="entry name" value="Voltage-dependent N-type calcium channel subunit alpha"/>
    <property type="match status" value="1"/>
</dbReference>
<dbReference type="Pfam" id="PF08763">
    <property type="entry name" value="Ca_chan_IQ"/>
    <property type="match status" value="1"/>
</dbReference>
<accession>A0A2S1WM56</accession>
<dbReference type="GO" id="GO:0098703">
    <property type="term" value="P:calcium ion import across plasma membrane"/>
    <property type="evidence" value="ECO:0007669"/>
    <property type="project" value="TreeGrafter"/>
</dbReference>
<feature type="region of interest" description="Disordered" evidence="16">
    <location>
        <begin position="1044"/>
        <end position="1071"/>
    </location>
</feature>
<keyword evidence="3 15" id="KW-0109">Calcium transport</keyword>
<dbReference type="InterPro" id="IPR027359">
    <property type="entry name" value="Volt_channel_dom_sf"/>
</dbReference>
<evidence type="ECO:0000256" key="6">
    <source>
        <dbReference type="ARBA" id="ARBA00022723"/>
    </source>
</evidence>
<evidence type="ECO:0000256" key="1">
    <source>
        <dbReference type="ARBA" id="ARBA00004141"/>
    </source>
</evidence>
<evidence type="ECO:0000256" key="9">
    <source>
        <dbReference type="ARBA" id="ARBA00022882"/>
    </source>
</evidence>
<comment type="similarity">
    <text evidence="15">Belongs to the calcium channel alpha-1 subunit (TC 1.A.1.11) family.</text>
</comment>
<keyword evidence="10 17" id="KW-1133">Transmembrane helix</keyword>
<evidence type="ECO:0000256" key="15">
    <source>
        <dbReference type="RuleBase" id="RU003808"/>
    </source>
</evidence>
<feature type="region of interest" description="Disordered" evidence="16">
    <location>
        <begin position="960"/>
        <end position="1031"/>
    </location>
</feature>
<evidence type="ECO:0000256" key="7">
    <source>
        <dbReference type="ARBA" id="ARBA00022737"/>
    </source>
</evidence>
<evidence type="ECO:0000256" key="4">
    <source>
        <dbReference type="ARBA" id="ARBA00022673"/>
    </source>
</evidence>
<dbReference type="SMART" id="SM01062">
    <property type="entry name" value="Ca_chan_IQ"/>
    <property type="match status" value="1"/>
</dbReference>
<proteinExistence type="evidence at transcript level"/>
<dbReference type="GO" id="GO:0045202">
    <property type="term" value="C:synapse"/>
    <property type="evidence" value="ECO:0007669"/>
    <property type="project" value="GOC"/>
</dbReference>
<comment type="subcellular location">
    <subcellularLocation>
        <location evidence="1 15">Membrane</location>
        <topology evidence="1 15">Multi-pass membrane protein</topology>
    </subcellularLocation>
</comment>